<organism evidence="1 2">
    <name type="scientific">Marasmius crinis-equi</name>
    <dbReference type="NCBI Taxonomy" id="585013"/>
    <lineage>
        <taxon>Eukaryota</taxon>
        <taxon>Fungi</taxon>
        <taxon>Dikarya</taxon>
        <taxon>Basidiomycota</taxon>
        <taxon>Agaricomycotina</taxon>
        <taxon>Agaricomycetes</taxon>
        <taxon>Agaricomycetidae</taxon>
        <taxon>Agaricales</taxon>
        <taxon>Marasmiineae</taxon>
        <taxon>Marasmiaceae</taxon>
        <taxon>Marasmius</taxon>
    </lineage>
</organism>
<comment type="caution">
    <text evidence="1">The sequence shown here is derived from an EMBL/GenBank/DDBJ whole genome shotgun (WGS) entry which is preliminary data.</text>
</comment>
<keyword evidence="2" id="KW-1185">Reference proteome</keyword>
<gene>
    <name evidence="1" type="primary">DYN1_6</name>
    <name evidence="1" type="ORF">V5O48_013258</name>
</gene>
<accession>A0ABR3F0L5</accession>
<name>A0ABR3F0L5_9AGAR</name>
<protein>
    <submittedName>
        <fullName evidence="1">Dynein heavy chain</fullName>
    </submittedName>
</protein>
<sequence length="282" mass="31937">MSLFHVSGAGVLFENQTWNGPVEPEWTRRFNGLQRSQLTRLQSDDGLGLLRLDAHSTHLVVIVRNTHLRHSFNRTLTPIGGLPEELEVISDYDFEKRVMRFAGEGGNVLMSSRVGGGKGELRLLSTMLLGSYSSRGRLYTGIHVHFKYHLTLPSILHKPSLSYTKTKSESRPPSYHWQLSCTRDKTTYEVFHAVFRQGLKPLFDAFVSSTGGGAKDIDTQLGFPMTKINFAEFELSSLHLQQAVEIPEEKAIIHAVIPMCRRPSPYTIAPRFWLRERITNLS</sequence>
<dbReference type="Proteomes" id="UP001465976">
    <property type="component" value="Unassembled WGS sequence"/>
</dbReference>
<dbReference type="EMBL" id="JBAHYK010001271">
    <property type="protein sequence ID" value="KAL0568728.1"/>
    <property type="molecule type" value="Genomic_DNA"/>
</dbReference>
<evidence type="ECO:0000313" key="2">
    <source>
        <dbReference type="Proteomes" id="UP001465976"/>
    </source>
</evidence>
<reference evidence="1 2" key="1">
    <citation type="submission" date="2024-02" db="EMBL/GenBank/DDBJ databases">
        <title>A draft genome for the cacao thread blight pathogen Marasmius crinis-equi.</title>
        <authorList>
            <person name="Cohen S.P."/>
            <person name="Baruah I.K."/>
            <person name="Amoako-Attah I."/>
            <person name="Bukari Y."/>
            <person name="Meinhardt L.W."/>
            <person name="Bailey B.A."/>
        </authorList>
    </citation>
    <scope>NUCLEOTIDE SEQUENCE [LARGE SCALE GENOMIC DNA]</scope>
    <source>
        <strain evidence="1 2">GH-76</strain>
    </source>
</reference>
<proteinExistence type="predicted"/>
<evidence type="ECO:0000313" key="1">
    <source>
        <dbReference type="EMBL" id="KAL0568728.1"/>
    </source>
</evidence>